<dbReference type="HOGENOM" id="CLU_2147412_0_0_1"/>
<dbReference type="EMBL" id="KN824300">
    <property type="protein sequence ID" value="KIM27281.1"/>
    <property type="molecule type" value="Genomic_DNA"/>
</dbReference>
<name>A0A0C3B729_SERVB</name>
<gene>
    <name evidence="1" type="ORF">M408DRAFT_330169</name>
</gene>
<protein>
    <submittedName>
        <fullName evidence="1">Uncharacterized protein</fullName>
    </submittedName>
</protein>
<organism evidence="1 2">
    <name type="scientific">Serendipita vermifera MAFF 305830</name>
    <dbReference type="NCBI Taxonomy" id="933852"/>
    <lineage>
        <taxon>Eukaryota</taxon>
        <taxon>Fungi</taxon>
        <taxon>Dikarya</taxon>
        <taxon>Basidiomycota</taxon>
        <taxon>Agaricomycotina</taxon>
        <taxon>Agaricomycetes</taxon>
        <taxon>Sebacinales</taxon>
        <taxon>Serendipitaceae</taxon>
        <taxon>Serendipita</taxon>
    </lineage>
</organism>
<dbReference type="AlphaFoldDB" id="A0A0C3B729"/>
<reference evidence="1 2" key="1">
    <citation type="submission" date="2014-04" db="EMBL/GenBank/DDBJ databases">
        <authorList>
            <consortium name="DOE Joint Genome Institute"/>
            <person name="Kuo A."/>
            <person name="Zuccaro A."/>
            <person name="Kohler A."/>
            <person name="Nagy L.G."/>
            <person name="Floudas D."/>
            <person name="Copeland A."/>
            <person name="Barry K.W."/>
            <person name="Cichocki N."/>
            <person name="Veneault-Fourrey C."/>
            <person name="LaButti K."/>
            <person name="Lindquist E.A."/>
            <person name="Lipzen A."/>
            <person name="Lundell T."/>
            <person name="Morin E."/>
            <person name="Murat C."/>
            <person name="Sun H."/>
            <person name="Tunlid A."/>
            <person name="Henrissat B."/>
            <person name="Grigoriev I.V."/>
            <person name="Hibbett D.S."/>
            <person name="Martin F."/>
            <person name="Nordberg H.P."/>
            <person name="Cantor M.N."/>
            <person name="Hua S.X."/>
        </authorList>
    </citation>
    <scope>NUCLEOTIDE SEQUENCE [LARGE SCALE GENOMIC DNA]</scope>
    <source>
        <strain evidence="1 2">MAFF 305830</strain>
    </source>
</reference>
<reference evidence="2" key="2">
    <citation type="submission" date="2015-01" db="EMBL/GenBank/DDBJ databases">
        <title>Evolutionary Origins and Diversification of the Mycorrhizal Mutualists.</title>
        <authorList>
            <consortium name="DOE Joint Genome Institute"/>
            <consortium name="Mycorrhizal Genomics Consortium"/>
            <person name="Kohler A."/>
            <person name="Kuo A."/>
            <person name="Nagy L.G."/>
            <person name="Floudas D."/>
            <person name="Copeland A."/>
            <person name="Barry K.W."/>
            <person name="Cichocki N."/>
            <person name="Veneault-Fourrey C."/>
            <person name="LaButti K."/>
            <person name="Lindquist E.A."/>
            <person name="Lipzen A."/>
            <person name="Lundell T."/>
            <person name="Morin E."/>
            <person name="Murat C."/>
            <person name="Riley R."/>
            <person name="Ohm R."/>
            <person name="Sun H."/>
            <person name="Tunlid A."/>
            <person name="Henrissat B."/>
            <person name="Grigoriev I.V."/>
            <person name="Hibbett D.S."/>
            <person name="Martin F."/>
        </authorList>
    </citation>
    <scope>NUCLEOTIDE SEQUENCE [LARGE SCALE GENOMIC DNA]</scope>
    <source>
        <strain evidence="2">MAFF 305830</strain>
    </source>
</reference>
<sequence length="112" mass="12378">MATRAGPLLNLPEVKILKQDRHLLRFLSGKITAELLQEFLFVIKNVINVPQGDLNAPLLPTPPIAPIERFNPVGHQAQAVLPPPQPGSNLTPLSRDFFDLTTLVLNFTLQPI</sequence>
<dbReference type="Proteomes" id="UP000054097">
    <property type="component" value="Unassembled WGS sequence"/>
</dbReference>
<keyword evidence="2" id="KW-1185">Reference proteome</keyword>
<evidence type="ECO:0000313" key="1">
    <source>
        <dbReference type="EMBL" id="KIM27281.1"/>
    </source>
</evidence>
<accession>A0A0C3B729</accession>
<proteinExistence type="predicted"/>
<evidence type="ECO:0000313" key="2">
    <source>
        <dbReference type="Proteomes" id="UP000054097"/>
    </source>
</evidence>